<protein>
    <recommendedName>
        <fullName evidence="3">DUF1365 domain-containing protein</fullName>
    </recommendedName>
</protein>
<dbReference type="PANTHER" id="PTHR33973">
    <property type="entry name" value="OS07G0153300 PROTEIN"/>
    <property type="match status" value="1"/>
</dbReference>
<keyword evidence="2" id="KW-1185">Reference proteome</keyword>
<evidence type="ECO:0000313" key="2">
    <source>
        <dbReference type="Proteomes" id="UP000004188"/>
    </source>
</evidence>
<dbReference type="Pfam" id="PF07103">
    <property type="entry name" value="DUF1365"/>
    <property type="match status" value="1"/>
</dbReference>
<accession>B6BTU2</accession>
<gene>
    <name evidence="1" type="ORF">KB13_1050</name>
</gene>
<dbReference type="PANTHER" id="PTHR33973:SF4">
    <property type="entry name" value="OS07G0153300 PROTEIN"/>
    <property type="match status" value="1"/>
</dbReference>
<name>B6BTU2_9PROT</name>
<organism evidence="1 2">
    <name type="scientific">beta proteobacterium KB13</name>
    <dbReference type="NCBI Taxonomy" id="314607"/>
    <lineage>
        <taxon>Bacteria</taxon>
        <taxon>Pseudomonadati</taxon>
        <taxon>Pseudomonadota</taxon>
        <taxon>Betaproteobacteria</taxon>
        <taxon>Nitrosomonadales</taxon>
        <taxon>OM43 clade</taxon>
    </lineage>
</organism>
<dbReference type="InterPro" id="IPR010775">
    <property type="entry name" value="DUF1365"/>
</dbReference>
<reference evidence="2" key="1">
    <citation type="journal article" date="2012" name="Stand. Genomic Sci.">
        <title>Genome sequence of strain HIMB624, a cultured representative from the OM43 clade of marine Betaproteobacteria.</title>
        <authorList>
            <person name="Huggett M.J."/>
            <person name="Hayakawa D.H."/>
            <person name="Rappe M.S."/>
        </authorList>
    </citation>
    <scope>NUCLEOTIDE SEQUENCE [LARGE SCALE GENOMIC DNA]</scope>
    <source>
        <strain evidence="2">KB13</strain>
    </source>
</reference>
<dbReference type="AlphaFoldDB" id="B6BTU2"/>
<dbReference type="HOGENOM" id="CLU_065913_0_0_4"/>
<dbReference type="STRING" id="314607.KB13_1050"/>
<sequence length="215" mass="25786">MLMLDLDQVNSTFRRSFLWSFDRPNIVCFRQKDYFRKSRYLKKDLIDFLTTKKIKGVSKIFILTTPRVFGVCYNPVSFYYCYQGSTLKAIISDINNTPWNERFAYVHHCNQEDITHTFNFDKEFHISPFMPMHIKYNWQFTKPNDVIVISMNNNLNSEKVFNATLKLKRRSISGLSLTSYIFKYPLSPLETVFKIYWNALKLWFKKTPFYSHPLK</sequence>
<dbReference type="eggNOG" id="COG3496">
    <property type="taxonomic scope" value="Bacteria"/>
</dbReference>
<evidence type="ECO:0008006" key="3">
    <source>
        <dbReference type="Google" id="ProtNLM"/>
    </source>
</evidence>
<dbReference type="EMBL" id="DS995299">
    <property type="protein sequence ID" value="EDZ64918.1"/>
    <property type="molecule type" value="Genomic_DNA"/>
</dbReference>
<evidence type="ECO:0000313" key="1">
    <source>
        <dbReference type="EMBL" id="EDZ64918.1"/>
    </source>
</evidence>
<dbReference type="Proteomes" id="UP000004188">
    <property type="component" value="Unassembled WGS sequence"/>
</dbReference>
<proteinExistence type="predicted"/>